<protein>
    <submittedName>
        <fullName evidence="1">Uncharacterized protein</fullName>
    </submittedName>
</protein>
<accession>J3L9I1</accession>
<evidence type="ECO:0000313" key="2">
    <source>
        <dbReference type="Proteomes" id="UP000006038"/>
    </source>
</evidence>
<dbReference type="EnsemblPlants" id="OB02G12980.1">
    <property type="protein sequence ID" value="OB02G12980.1"/>
    <property type="gene ID" value="OB02G12980"/>
</dbReference>
<evidence type="ECO:0000313" key="1">
    <source>
        <dbReference type="EnsemblPlants" id="OB02G12980.1"/>
    </source>
</evidence>
<dbReference type="HOGENOM" id="CLU_2874523_0_0_1"/>
<sequence>MNKLLLKFKFGHNSHKGSMAESTLYRYSVSHHYFLTQLNFSVGTSSSFSSLSIKRKKRKKGKKL</sequence>
<reference evidence="1" key="1">
    <citation type="submission" date="2013-04" db="UniProtKB">
        <authorList>
            <consortium name="EnsemblPlants"/>
        </authorList>
    </citation>
    <scope>IDENTIFICATION</scope>
</reference>
<dbReference type="Gramene" id="OB02G12980.1">
    <property type="protein sequence ID" value="OB02G12980.1"/>
    <property type="gene ID" value="OB02G12980"/>
</dbReference>
<keyword evidence="2" id="KW-1185">Reference proteome</keyword>
<proteinExistence type="predicted"/>
<dbReference type="Proteomes" id="UP000006038">
    <property type="component" value="Unassembled WGS sequence"/>
</dbReference>
<name>J3L9I1_ORYBR</name>
<dbReference type="AlphaFoldDB" id="J3L9I1"/>
<organism evidence="1">
    <name type="scientific">Oryza brachyantha</name>
    <name type="common">malo sina</name>
    <dbReference type="NCBI Taxonomy" id="4533"/>
    <lineage>
        <taxon>Eukaryota</taxon>
        <taxon>Viridiplantae</taxon>
        <taxon>Streptophyta</taxon>
        <taxon>Embryophyta</taxon>
        <taxon>Tracheophyta</taxon>
        <taxon>Spermatophyta</taxon>
        <taxon>Magnoliopsida</taxon>
        <taxon>Liliopsida</taxon>
        <taxon>Poales</taxon>
        <taxon>Poaceae</taxon>
        <taxon>BOP clade</taxon>
        <taxon>Oryzoideae</taxon>
        <taxon>Oryzeae</taxon>
        <taxon>Oryzinae</taxon>
        <taxon>Oryza</taxon>
    </lineage>
</organism>